<comment type="similarity">
    <text evidence="1">Belongs to the ATG16 family.</text>
</comment>
<dbReference type="CDD" id="cd22887">
    <property type="entry name" value="Atg16_CCD"/>
    <property type="match status" value="1"/>
</dbReference>
<dbReference type="Proteomes" id="UP000249056">
    <property type="component" value="Unassembled WGS sequence"/>
</dbReference>
<dbReference type="OrthoDB" id="8949486at2759"/>
<dbReference type="EMBL" id="QKRW01000001">
    <property type="protein sequence ID" value="RAL68399.1"/>
    <property type="molecule type" value="Genomic_DNA"/>
</dbReference>
<accession>A0A395JCC8</accession>
<keyword evidence="6" id="KW-1185">Reference proteome</keyword>
<dbReference type="AlphaFoldDB" id="A0A395JCC8"/>
<evidence type="ECO:0000256" key="2">
    <source>
        <dbReference type="SAM" id="Coils"/>
    </source>
</evidence>
<feature type="coiled-coil region" evidence="2">
    <location>
        <begin position="137"/>
        <end position="199"/>
    </location>
</feature>
<feature type="domain" description="Autophagy-related protein 16" evidence="4">
    <location>
        <begin position="7"/>
        <end position="212"/>
    </location>
</feature>
<keyword evidence="2" id="KW-0175">Coiled coil</keyword>
<organism evidence="5 6">
    <name type="scientific">Monilinia fructigena</name>
    <dbReference type="NCBI Taxonomy" id="38457"/>
    <lineage>
        <taxon>Eukaryota</taxon>
        <taxon>Fungi</taxon>
        <taxon>Dikarya</taxon>
        <taxon>Ascomycota</taxon>
        <taxon>Pezizomycotina</taxon>
        <taxon>Leotiomycetes</taxon>
        <taxon>Helotiales</taxon>
        <taxon>Sclerotiniaceae</taxon>
        <taxon>Monilinia</taxon>
    </lineage>
</organism>
<evidence type="ECO:0000256" key="1">
    <source>
        <dbReference type="ARBA" id="ARBA00005331"/>
    </source>
</evidence>
<evidence type="ECO:0000313" key="6">
    <source>
        <dbReference type="Proteomes" id="UP000249056"/>
    </source>
</evidence>
<dbReference type="Gene3D" id="1.20.5.170">
    <property type="match status" value="1"/>
</dbReference>
<feature type="region of interest" description="Disordered" evidence="3">
    <location>
        <begin position="69"/>
        <end position="93"/>
    </location>
</feature>
<reference evidence="5 6" key="1">
    <citation type="submission" date="2018-06" db="EMBL/GenBank/DDBJ databases">
        <title>Genome Sequence of the Brown Rot Fungal Pathogen Monilinia fructigena.</title>
        <authorList>
            <person name="Landi L."/>
            <person name="De Miccolis Angelini R.M."/>
            <person name="Pollastro S."/>
            <person name="Abate D."/>
            <person name="Faretra F."/>
            <person name="Romanazzi G."/>
        </authorList>
    </citation>
    <scope>NUCLEOTIDE SEQUENCE [LARGE SCALE GENOMIC DNA]</scope>
    <source>
        <strain evidence="5 6">Mfrg269</strain>
    </source>
</reference>
<evidence type="ECO:0000256" key="3">
    <source>
        <dbReference type="SAM" id="MobiDB-lite"/>
    </source>
</evidence>
<evidence type="ECO:0000313" key="5">
    <source>
        <dbReference type="EMBL" id="RAL68399.1"/>
    </source>
</evidence>
<evidence type="ECO:0000259" key="4">
    <source>
        <dbReference type="Pfam" id="PF08614"/>
    </source>
</evidence>
<gene>
    <name evidence="5" type="ORF">DID88_007130</name>
</gene>
<name>A0A395JCC8_9HELO</name>
<sequence length="217" mass="24629">MTSWRDEYIKALQERDEREQASYQRLDPQFIEAYTQLLDRVSALTAAAAAATHDPSSTITTITTINPVSLSSSSTSQKTTSKTATKTQPSASSEILQLRASLTEALRSSSHFQSRLKTTEASLQALRTKSTSEAKQIETLTRERNIMERKIRDRDEELRAKTKGYHDVQDEMISLNLQLNIAEQNTKRLKAENKELIDRWMALKGREADEMNRTFGT</sequence>
<protein>
    <recommendedName>
        <fullName evidence="4">Autophagy-related protein 16 domain-containing protein</fullName>
    </recommendedName>
</protein>
<comment type="caution">
    <text evidence="5">The sequence shown here is derived from an EMBL/GenBank/DDBJ whole genome shotgun (WGS) entry which is preliminary data.</text>
</comment>
<proteinExistence type="inferred from homology"/>
<dbReference type="InterPro" id="IPR013923">
    <property type="entry name" value="Autophagy-rel_prot_16_dom"/>
</dbReference>
<dbReference type="Pfam" id="PF08614">
    <property type="entry name" value="ATG16"/>
    <property type="match status" value="1"/>
</dbReference>